<keyword evidence="1" id="KW-0812">Transmembrane</keyword>
<keyword evidence="1" id="KW-0472">Membrane</keyword>
<dbReference type="RefSeq" id="WP_343057794.1">
    <property type="nucleotide sequence ID" value="NZ_JACHFN010000009.1"/>
</dbReference>
<reference evidence="2 3" key="1">
    <citation type="submission" date="2020-08" db="EMBL/GenBank/DDBJ databases">
        <title>Genomic Encyclopedia of Type Strains, Phase IV (KMG-IV): sequencing the most valuable type-strain genomes for metagenomic binning, comparative biology and taxonomic classification.</title>
        <authorList>
            <person name="Goeker M."/>
        </authorList>
    </citation>
    <scope>NUCLEOTIDE SEQUENCE [LARGE SCALE GENOMIC DNA]</scope>
    <source>
        <strain evidence="2 3">DSM 101791</strain>
    </source>
</reference>
<sequence>MGEMAPHHLALLLTALLLLALLGVGLGAQSRRLRLARALHHGLFFAVCAGVVASAGLAYRAGAWAGALLPALGLLLSMPLTRPGRADHWRRALASAGLFALGAWAAW</sequence>
<accession>A0A7W8GGB3</accession>
<organism evidence="2 3">
    <name type="scientific">Deinococcus budaensis</name>
    <dbReference type="NCBI Taxonomy" id="1665626"/>
    <lineage>
        <taxon>Bacteria</taxon>
        <taxon>Thermotogati</taxon>
        <taxon>Deinococcota</taxon>
        <taxon>Deinococci</taxon>
        <taxon>Deinococcales</taxon>
        <taxon>Deinococcaceae</taxon>
        <taxon>Deinococcus</taxon>
    </lineage>
</organism>
<keyword evidence="3" id="KW-1185">Reference proteome</keyword>
<evidence type="ECO:0000313" key="3">
    <source>
        <dbReference type="Proteomes" id="UP000525389"/>
    </source>
</evidence>
<proteinExistence type="predicted"/>
<evidence type="ECO:0000313" key="2">
    <source>
        <dbReference type="EMBL" id="MBB5235157.1"/>
    </source>
</evidence>
<protein>
    <submittedName>
        <fullName evidence="2">Putative membrane protein</fullName>
    </submittedName>
</protein>
<gene>
    <name evidence="2" type="ORF">HNQ09_002605</name>
</gene>
<dbReference type="EMBL" id="JACHFN010000009">
    <property type="protein sequence ID" value="MBB5235157.1"/>
    <property type="molecule type" value="Genomic_DNA"/>
</dbReference>
<dbReference type="AlphaFoldDB" id="A0A7W8GGB3"/>
<feature type="transmembrane region" description="Helical" evidence="1">
    <location>
        <begin position="43"/>
        <end position="76"/>
    </location>
</feature>
<evidence type="ECO:0000256" key="1">
    <source>
        <dbReference type="SAM" id="Phobius"/>
    </source>
</evidence>
<keyword evidence="1" id="KW-1133">Transmembrane helix</keyword>
<dbReference type="Proteomes" id="UP000525389">
    <property type="component" value="Unassembled WGS sequence"/>
</dbReference>
<comment type="caution">
    <text evidence="2">The sequence shown here is derived from an EMBL/GenBank/DDBJ whole genome shotgun (WGS) entry which is preliminary data.</text>
</comment>
<name>A0A7W8GGB3_9DEIO</name>